<evidence type="ECO:0000313" key="3">
    <source>
        <dbReference type="EMBL" id="KAA6385397.1"/>
    </source>
</evidence>
<organism evidence="3 4">
    <name type="scientific">Streblomastix strix</name>
    <dbReference type="NCBI Taxonomy" id="222440"/>
    <lineage>
        <taxon>Eukaryota</taxon>
        <taxon>Metamonada</taxon>
        <taxon>Preaxostyla</taxon>
        <taxon>Oxymonadida</taxon>
        <taxon>Streblomastigidae</taxon>
        <taxon>Streblomastix</taxon>
    </lineage>
</organism>
<evidence type="ECO:0000256" key="2">
    <source>
        <dbReference type="SAM" id="SignalP"/>
    </source>
</evidence>
<dbReference type="EMBL" id="SNRW01005283">
    <property type="protein sequence ID" value="KAA6385397.1"/>
    <property type="molecule type" value="Genomic_DNA"/>
</dbReference>
<name>A0A5J4VS41_9EUKA</name>
<keyword evidence="1" id="KW-0472">Membrane</keyword>
<keyword evidence="2" id="KW-0732">Signal</keyword>
<feature type="non-terminal residue" evidence="3">
    <location>
        <position position="1"/>
    </location>
</feature>
<dbReference type="AlphaFoldDB" id="A0A5J4VS41"/>
<feature type="transmembrane region" description="Helical" evidence="1">
    <location>
        <begin position="67"/>
        <end position="85"/>
    </location>
</feature>
<dbReference type="Proteomes" id="UP000324800">
    <property type="component" value="Unassembled WGS sequence"/>
</dbReference>
<feature type="chain" id="PRO_5023928263" evidence="2">
    <location>
        <begin position="22"/>
        <end position="86"/>
    </location>
</feature>
<gene>
    <name evidence="3" type="ORF">EZS28_019074</name>
</gene>
<keyword evidence="1" id="KW-0812">Transmembrane</keyword>
<proteinExistence type="predicted"/>
<accession>A0A5J4VS41</accession>
<keyword evidence="1" id="KW-1133">Transmembrane helix</keyword>
<evidence type="ECO:0000313" key="4">
    <source>
        <dbReference type="Proteomes" id="UP000324800"/>
    </source>
</evidence>
<comment type="caution">
    <text evidence="3">The sequence shown here is derived from an EMBL/GenBank/DDBJ whole genome shotgun (WGS) entry which is preliminary data.</text>
</comment>
<protein>
    <submittedName>
        <fullName evidence="3">Uncharacterized protein</fullName>
    </submittedName>
</protein>
<feature type="signal peptide" evidence="2">
    <location>
        <begin position="1"/>
        <end position="21"/>
    </location>
</feature>
<evidence type="ECO:0000256" key="1">
    <source>
        <dbReference type="SAM" id="Phobius"/>
    </source>
</evidence>
<sequence>GHIKSLTLLLFLVIVFSVLNSLDNPPAHRELRLIRVAVQASVRLTPKGLIQAIAGNYVLAFMQYNSTFASIIIADVPFIILAMAGS</sequence>
<reference evidence="3 4" key="1">
    <citation type="submission" date="2019-03" db="EMBL/GenBank/DDBJ databases">
        <title>Single cell metagenomics reveals metabolic interactions within the superorganism composed of flagellate Streblomastix strix and complex community of Bacteroidetes bacteria on its surface.</title>
        <authorList>
            <person name="Treitli S.C."/>
            <person name="Kolisko M."/>
            <person name="Husnik F."/>
            <person name="Keeling P."/>
            <person name="Hampl V."/>
        </authorList>
    </citation>
    <scope>NUCLEOTIDE SEQUENCE [LARGE SCALE GENOMIC DNA]</scope>
    <source>
        <strain evidence="3">ST1C</strain>
    </source>
</reference>